<evidence type="ECO:0000313" key="2">
    <source>
        <dbReference type="Proteomes" id="UP000646484"/>
    </source>
</evidence>
<evidence type="ECO:0000313" key="1">
    <source>
        <dbReference type="EMBL" id="MBC5622656.1"/>
    </source>
</evidence>
<proteinExistence type="predicted"/>
<keyword evidence="2" id="KW-1185">Reference proteome</keyword>
<name>A0ABR7D3Y2_9BACT</name>
<dbReference type="Pfam" id="PF04320">
    <property type="entry name" value="YggL_50S_bp"/>
    <property type="match status" value="1"/>
</dbReference>
<accession>A0ABR7D3Y2</accession>
<dbReference type="PANTHER" id="PTHR38778">
    <property type="entry name" value="CYTOPLASMIC PROTEIN-RELATED"/>
    <property type="match status" value="1"/>
</dbReference>
<dbReference type="Proteomes" id="UP000646484">
    <property type="component" value="Unassembled WGS sequence"/>
</dbReference>
<reference evidence="1 2" key="1">
    <citation type="submission" date="2020-08" db="EMBL/GenBank/DDBJ databases">
        <title>Genome public.</title>
        <authorList>
            <person name="Liu C."/>
            <person name="Sun Q."/>
        </authorList>
    </citation>
    <scope>NUCLEOTIDE SEQUENCE [LARGE SCALE GENOMIC DNA]</scope>
    <source>
        <strain evidence="1 2">NSJ-56</strain>
    </source>
</reference>
<comment type="caution">
    <text evidence="1">The sequence shown here is derived from an EMBL/GenBank/DDBJ whole genome shotgun (WGS) entry which is preliminary data.</text>
</comment>
<dbReference type="PANTHER" id="PTHR38778:SF1">
    <property type="entry name" value="CYTOPLASMIC PROTEIN"/>
    <property type="match status" value="1"/>
</dbReference>
<protein>
    <submittedName>
        <fullName evidence="1">DUF469 family protein</fullName>
    </submittedName>
</protein>
<gene>
    <name evidence="1" type="ORF">H8S64_16305</name>
</gene>
<dbReference type="InterPro" id="IPR007416">
    <property type="entry name" value="YggL_50S_bp"/>
</dbReference>
<organism evidence="1 2">
    <name type="scientific">Butyricimonas hominis</name>
    <dbReference type="NCBI Taxonomy" id="2763032"/>
    <lineage>
        <taxon>Bacteria</taxon>
        <taxon>Pseudomonadati</taxon>
        <taxon>Bacteroidota</taxon>
        <taxon>Bacteroidia</taxon>
        <taxon>Bacteroidales</taxon>
        <taxon>Odoribacteraceae</taxon>
        <taxon>Butyricimonas</taxon>
    </lineage>
</organism>
<sequence>MRKRLRKKLHKGEFQELGFSFEAVIKENVDDNGFDAWMNELGKLLNQMGLNMIGSVYSGVCGGTITRQQGRVTLKEWELLSAWLREHAQIFDQVTVGKLEDLWRDD</sequence>
<dbReference type="RefSeq" id="WP_186977459.1">
    <property type="nucleotide sequence ID" value="NZ_JACOOH010000007.1"/>
</dbReference>
<dbReference type="EMBL" id="JACOOH010000007">
    <property type="protein sequence ID" value="MBC5622656.1"/>
    <property type="molecule type" value="Genomic_DNA"/>
</dbReference>